<evidence type="ECO:0000256" key="5">
    <source>
        <dbReference type="SAM" id="Phobius"/>
    </source>
</evidence>
<dbReference type="InterPro" id="IPR011701">
    <property type="entry name" value="MFS"/>
</dbReference>
<keyword evidence="3 5" id="KW-1133">Transmembrane helix</keyword>
<feature type="transmembrane region" description="Helical" evidence="5">
    <location>
        <begin position="42"/>
        <end position="63"/>
    </location>
</feature>
<reference evidence="7 8" key="1">
    <citation type="submission" date="2024-09" db="EMBL/GenBank/DDBJ databases">
        <title>Rethinking Asexuality: The Enigmatic Case of Functional Sexual Genes in Lepraria (Stereocaulaceae).</title>
        <authorList>
            <person name="Doellman M."/>
            <person name="Sun Y."/>
            <person name="Barcenas-Pena A."/>
            <person name="Lumbsch H.T."/>
            <person name="Grewe F."/>
        </authorList>
    </citation>
    <scope>NUCLEOTIDE SEQUENCE [LARGE SCALE GENOMIC DNA]</scope>
    <source>
        <strain evidence="7 8">Grewe 0041</strain>
    </source>
</reference>
<keyword evidence="4 5" id="KW-0472">Membrane</keyword>
<evidence type="ECO:0000313" key="8">
    <source>
        <dbReference type="Proteomes" id="UP001590951"/>
    </source>
</evidence>
<dbReference type="Pfam" id="PF07690">
    <property type="entry name" value="MFS_1"/>
    <property type="match status" value="1"/>
</dbReference>
<proteinExistence type="predicted"/>
<dbReference type="Proteomes" id="UP001590951">
    <property type="component" value="Unassembled WGS sequence"/>
</dbReference>
<evidence type="ECO:0000256" key="2">
    <source>
        <dbReference type="ARBA" id="ARBA00022692"/>
    </source>
</evidence>
<dbReference type="Gene3D" id="1.20.1720.10">
    <property type="entry name" value="Multidrug resistance protein D"/>
    <property type="match status" value="1"/>
</dbReference>
<sequence length="126" mass="13657">MSEHWHVSQVATHVGITAFRTGFAIAPMVLAPFSELKGRKPVFIVTGILFVICQLCCAVTRSFPGMLVARFFAGARGSTFSTMVGGVVSDTYHTQDSNTPMALFSLFGTALGSLISGFITQYMPWR</sequence>
<comment type="caution">
    <text evidence="7">The sequence shown here is derived from an EMBL/GenBank/DDBJ whole genome shotgun (WGS) entry which is preliminary data.</text>
</comment>
<evidence type="ECO:0000313" key="7">
    <source>
        <dbReference type="EMBL" id="KAL2047769.1"/>
    </source>
</evidence>
<dbReference type="InterPro" id="IPR020846">
    <property type="entry name" value="MFS_dom"/>
</dbReference>
<gene>
    <name evidence="7" type="ORF">ABVK25_011381</name>
</gene>
<dbReference type="PANTHER" id="PTHR23502:SF134">
    <property type="entry name" value="MAJOR FACILITATOR SUPERFAMILY (MFS) PROFILE DOMAIN-CONTAINING PROTEIN-RELATED"/>
    <property type="match status" value="1"/>
</dbReference>
<evidence type="ECO:0000256" key="1">
    <source>
        <dbReference type="ARBA" id="ARBA00004141"/>
    </source>
</evidence>
<name>A0ABR4AQI3_9LECA</name>
<comment type="subcellular location">
    <subcellularLocation>
        <location evidence="1">Membrane</location>
        <topology evidence="1">Multi-pass membrane protein</topology>
    </subcellularLocation>
</comment>
<feature type="transmembrane region" description="Helical" evidence="5">
    <location>
        <begin position="12"/>
        <end position="30"/>
    </location>
</feature>
<feature type="domain" description="Major facilitator superfamily (MFS) profile" evidence="6">
    <location>
        <begin position="1"/>
        <end position="126"/>
    </location>
</feature>
<keyword evidence="2 5" id="KW-0812">Transmembrane</keyword>
<accession>A0ABR4AQI3</accession>
<evidence type="ECO:0000259" key="6">
    <source>
        <dbReference type="PROSITE" id="PS50850"/>
    </source>
</evidence>
<dbReference type="InterPro" id="IPR036259">
    <property type="entry name" value="MFS_trans_sf"/>
</dbReference>
<protein>
    <recommendedName>
        <fullName evidence="6">Major facilitator superfamily (MFS) profile domain-containing protein</fullName>
    </recommendedName>
</protein>
<evidence type="ECO:0000256" key="3">
    <source>
        <dbReference type="ARBA" id="ARBA00022989"/>
    </source>
</evidence>
<evidence type="ECO:0000256" key="4">
    <source>
        <dbReference type="ARBA" id="ARBA00023136"/>
    </source>
</evidence>
<organism evidence="7 8">
    <name type="scientific">Lepraria finkii</name>
    <dbReference type="NCBI Taxonomy" id="1340010"/>
    <lineage>
        <taxon>Eukaryota</taxon>
        <taxon>Fungi</taxon>
        <taxon>Dikarya</taxon>
        <taxon>Ascomycota</taxon>
        <taxon>Pezizomycotina</taxon>
        <taxon>Lecanoromycetes</taxon>
        <taxon>OSLEUM clade</taxon>
        <taxon>Lecanoromycetidae</taxon>
        <taxon>Lecanorales</taxon>
        <taxon>Lecanorineae</taxon>
        <taxon>Stereocaulaceae</taxon>
        <taxon>Lepraria</taxon>
    </lineage>
</organism>
<feature type="transmembrane region" description="Helical" evidence="5">
    <location>
        <begin position="101"/>
        <end position="120"/>
    </location>
</feature>
<dbReference type="PANTHER" id="PTHR23502">
    <property type="entry name" value="MAJOR FACILITATOR SUPERFAMILY"/>
    <property type="match status" value="1"/>
</dbReference>
<dbReference type="PROSITE" id="PS50850">
    <property type="entry name" value="MFS"/>
    <property type="match status" value="1"/>
</dbReference>
<keyword evidence="8" id="KW-1185">Reference proteome</keyword>
<dbReference type="SUPFAM" id="SSF103473">
    <property type="entry name" value="MFS general substrate transporter"/>
    <property type="match status" value="1"/>
</dbReference>
<dbReference type="EMBL" id="JBHFEH010000095">
    <property type="protein sequence ID" value="KAL2047769.1"/>
    <property type="molecule type" value="Genomic_DNA"/>
</dbReference>